<dbReference type="Proteomes" id="UP000192342">
    <property type="component" value="Unassembled WGS sequence"/>
</dbReference>
<dbReference type="InterPro" id="IPR050109">
    <property type="entry name" value="HTH-type_TetR-like_transc_reg"/>
</dbReference>
<dbReference type="Pfam" id="PF00440">
    <property type="entry name" value="TetR_N"/>
    <property type="match status" value="1"/>
</dbReference>
<evidence type="ECO:0000256" key="1">
    <source>
        <dbReference type="ARBA" id="ARBA00023015"/>
    </source>
</evidence>
<keyword evidence="8" id="KW-1185">Reference proteome</keyword>
<keyword evidence="2 4" id="KW-0238">DNA-binding</keyword>
<name>A0A1Y1SBF6_9GAMM</name>
<evidence type="ECO:0000256" key="5">
    <source>
        <dbReference type="SAM" id="MobiDB-lite"/>
    </source>
</evidence>
<feature type="DNA-binding region" description="H-T-H motif" evidence="4">
    <location>
        <begin position="44"/>
        <end position="63"/>
    </location>
</feature>
<dbReference type="InterPro" id="IPR001647">
    <property type="entry name" value="HTH_TetR"/>
</dbReference>
<evidence type="ECO:0000256" key="3">
    <source>
        <dbReference type="ARBA" id="ARBA00023163"/>
    </source>
</evidence>
<feature type="domain" description="HTH tetR-type" evidence="6">
    <location>
        <begin position="21"/>
        <end position="81"/>
    </location>
</feature>
<evidence type="ECO:0000259" key="6">
    <source>
        <dbReference type="PROSITE" id="PS50977"/>
    </source>
</evidence>
<sequence length="229" mass="25540">MSSSEKTSSSSRPRKRGRPAHLSREQIVEAALRLLREAPDKALTMQALARELNAAPMSLYTHIRNREDLMKAIAEDVLSNVQVEVADHWRDTVANWARALRVRFLQYPFVAALLQDGIATPAAWLTVSNPLLQALKQAGFSAEELADTQRWISRVVTGSVLMELVLPKVVPEELIGVRRALDALPPESQATWLEILPALGQRNDEEVFEYTLARTLDAVETLRQSRPGG</sequence>
<dbReference type="GO" id="GO:0003700">
    <property type="term" value="F:DNA-binding transcription factor activity"/>
    <property type="evidence" value="ECO:0007669"/>
    <property type="project" value="TreeGrafter"/>
</dbReference>
<dbReference type="OrthoDB" id="5705802at2"/>
<reference evidence="7 8" key="1">
    <citation type="submission" date="2013-04" db="EMBL/GenBank/DDBJ databases">
        <title>Oceanococcus atlanticus 22II-S10r2 Genome Sequencing.</title>
        <authorList>
            <person name="Lai Q."/>
            <person name="Li G."/>
            <person name="Shao Z."/>
        </authorList>
    </citation>
    <scope>NUCLEOTIDE SEQUENCE [LARGE SCALE GENOMIC DNA]</scope>
    <source>
        <strain evidence="7 8">22II-S10r2</strain>
    </source>
</reference>
<dbReference type="Gene3D" id="1.10.357.10">
    <property type="entry name" value="Tetracycline Repressor, domain 2"/>
    <property type="match status" value="1"/>
</dbReference>
<accession>A0A1Y1SBF6</accession>
<keyword evidence="1" id="KW-0805">Transcription regulation</keyword>
<dbReference type="PANTHER" id="PTHR30055">
    <property type="entry name" value="HTH-TYPE TRANSCRIPTIONAL REGULATOR RUTR"/>
    <property type="match status" value="1"/>
</dbReference>
<dbReference type="AlphaFoldDB" id="A0A1Y1SBF6"/>
<dbReference type="InterPro" id="IPR009057">
    <property type="entry name" value="Homeodomain-like_sf"/>
</dbReference>
<dbReference type="SUPFAM" id="SSF46689">
    <property type="entry name" value="Homeodomain-like"/>
    <property type="match status" value="1"/>
</dbReference>
<dbReference type="PANTHER" id="PTHR30055:SF151">
    <property type="entry name" value="TRANSCRIPTIONAL REGULATORY PROTEIN"/>
    <property type="match status" value="1"/>
</dbReference>
<dbReference type="InterPro" id="IPR036271">
    <property type="entry name" value="Tet_transcr_reg_TetR-rel_C_sf"/>
</dbReference>
<evidence type="ECO:0000313" key="8">
    <source>
        <dbReference type="Proteomes" id="UP000192342"/>
    </source>
</evidence>
<feature type="region of interest" description="Disordered" evidence="5">
    <location>
        <begin position="1"/>
        <end position="22"/>
    </location>
</feature>
<dbReference type="GO" id="GO:0045892">
    <property type="term" value="P:negative regulation of DNA-templated transcription"/>
    <property type="evidence" value="ECO:0007669"/>
    <property type="project" value="InterPro"/>
</dbReference>
<organism evidence="7 8">
    <name type="scientific">Oceanococcus atlanticus</name>
    <dbReference type="NCBI Taxonomy" id="1317117"/>
    <lineage>
        <taxon>Bacteria</taxon>
        <taxon>Pseudomonadati</taxon>
        <taxon>Pseudomonadota</taxon>
        <taxon>Gammaproteobacteria</taxon>
        <taxon>Chromatiales</taxon>
        <taxon>Oceanococcaceae</taxon>
        <taxon>Oceanococcus</taxon>
    </lineage>
</organism>
<dbReference type="PROSITE" id="PS50977">
    <property type="entry name" value="HTH_TETR_2"/>
    <property type="match status" value="1"/>
</dbReference>
<evidence type="ECO:0000256" key="4">
    <source>
        <dbReference type="PROSITE-ProRule" id="PRU00335"/>
    </source>
</evidence>
<comment type="caution">
    <text evidence="7">The sequence shown here is derived from an EMBL/GenBank/DDBJ whole genome shotgun (WGS) entry which is preliminary data.</text>
</comment>
<feature type="compositionally biased region" description="Basic residues" evidence="5">
    <location>
        <begin position="12"/>
        <end position="21"/>
    </location>
</feature>
<proteinExistence type="predicted"/>
<feature type="compositionally biased region" description="Low complexity" evidence="5">
    <location>
        <begin position="1"/>
        <end position="11"/>
    </location>
</feature>
<evidence type="ECO:0000256" key="2">
    <source>
        <dbReference type="ARBA" id="ARBA00023125"/>
    </source>
</evidence>
<dbReference type="Gene3D" id="1.10.10.60">
    <property type="entry name" value="Homeodomain-like"/>
    <property type="match status" value="1"/>
</dbReference>
<dbReference type="EMBL" id="AQQV01000003">
    <property type="protein sequence ID" value="ORE85980.1"/>
    <property type="molecule type" value="Genomic_DNA"/>
</dbReference>
<dbReference type="SUPFAM" id="SSF48498">
    <property type="entry name" value="Tetracyclin repressor-like, C-terminal domain"/>
    <property type="match status" value="1"/>
</dbReference>
<keyword evidence="3" id="KW-0804">Transcription</keyword>
<gene>
    <name evidence="7" type="ORF">ATO7_11823</name>
</gene>
<dbReference type="InterPro" id="IPR004111">
    <property type="entry name" value="Repressor_TetR_C"/>
</dbReference>
<dbReference type="STRING" id="1317117.ATO7_11823"/>
<dbReference type="RefSeq" id="WP_083562009.1">
    <property type="nucleotide sequence ID" value="NZ_AQQV01000003.1"/>
</dbReference>
<dbReference type="GO" id="GO:0000976">
    <property type="term" value="F:transcription cis-regulatory region binding"/>
    <property type="evidence" value="ECO:0007669"/>
    <property type="project" value="TreeGrafter"/>
</dbReference>
<evidence type="ECO:0000313" key="7">
    <source>
        <dbReference type="EMBL" id="ORE85980.1"/>
    </source>
</evidence>
<protein>
    <submittedName>
        <fullName evidence="7">TetR family transcriptional regulator</fullName>
    </submittedName>
</protein>
<dbReference type="Pfam" id="PF02909">
    <property type="entry name" value="TetR_C_1"/>
    <property type="match status" value="1"/>
</dbReference>